<dbReference type="InterPro" id="IPR027574">
    <property type="entry name" value="Thiaminase_II"/>
</dbReference>
<dbReference type="GO" id="GO:0009228">
    <property type="term" value="P:thiamine biosynthetic process"/>
    <property type="evidence" value="ECO:0007669"/>
    <property type="project" value="UniProtKB-KW"/>
</dbReference>
<dbReference type="Gene3D" id="1.20.910.10">
    <property type="entry name" value="Heme oxygenase-like"/>
    <property type="match status" value="1"/>
</dbReference>
<dbReference type="NCBIfam" id="TIGR04306">
    <property type="entry name" value="salvage_TenA"/>
    <property type="match status" value="1"/>
</dbReference>
<dbReference type="RefSeq" id="WP_048570657.1">
    <property type="nucleotide sequence ID" value="NZ_LFVU01000026.1"/>
</dbReference>
<evidence type="ECO:0000256" key="4">
    <source>
        <dbReference type="ARBA" id="ARBA00011881"/>
    </source>
</evidence>
<comment type="catalytic activity">
    <reaction evidence="8 9">
        <text>thiamine + H2O = 5-(2-hydroxyethyl)-4-methylthiazole + 4-amino-5-hydroxymethyl-2-methylpyrimidine + H(+)</text>
        <dbReference type="Rhea" id="RHEA:17509"/>
        <dbReference type="ChEBI" id="CHEBI:15377"/>
        <dbReference type="ChEBI" id="CHEBI:15378"/>
        <dbReference type="ChEBI" id="CHEBI:16892"/>
        <dbReference type="ChEBI" id="CHEBI:17957"/>
        <dbReference type="ChEBI" id="CHEBI:18385"/>
        <dbReference type="EC" id="3.5.99.2"/>
    </reaction>
</comment>
<feature type="domain" description="Thiaminase-2/PQQC" evidence="10">
    <location>
        <begin position="10"/>
        <end position="217"/>
    </location>
</feature>
<dbReference type="Pfam" id="PF03070">
    <property type="entry name" value="TENA_THI-4"/>
    <property type="match status" value="1"/>
</dbReference>
<reference evidence="11 12" key="1">
    <citation type="submission" date="2015-06" db="EMBL/GenBank/DDBJ databases">
        <title>Draft genome sequence of the purine-degrading Clostridium cylindrosporum HC-1 (DSM 605).</title>
        <authorList>
            <person name="Poehlein A."/>
            <person name="Schiel-Bengelsdorf B."/>
            <person name="Bengelsdorf F."/>
            <person name="Daniel R."/>
            <person name="Duerre P."/>
        </authorList>
    </citation>
    <scope>NUCLEOTIDE SEQUENCE [LARGE SCALE GENOMIC DNA]</scope>
    <source>
        <strain evidence="11 12">DSM 605</strain>
    </source>
</reference>
<evidence type="ECO:0000256" key="8">
    <source>
        <dbReference type="ARBA" id="ARBA00048337"/>
    </source>
</evidence>
<evidence type="ECO:0000313" key="11">
    <source>
        <dbReference type="EMBL" id="KMT22027.1"/>
    </source>
</evidence>
<dbReference type="GO" id="GO:0009229">
    <property type="term" value="P:thiamine diphosphate biosynthetic process"/>
    <property type="evidence" value="ECO:0007669"/>
    <property type="project" value="UniProtKB-UniPathway"/>
</dbReference>
<evidence type="ECO:0000259" key="10">
    <source>
        <dbReference type="Pfam" id="PF03070"/>
    </source>
</evidence>
<gene>
    <name evidence="11" type="ORF">CLCY_3c02980</name>
</gene>
<evidence type="ECO:0000256" key="9">
    <source>
        <dbReference type="RuleBase" id="RU363093"/>
    </source>
</evidence>
<keyword evidence="12" id="KW-1185">Reference proteome</keyword>
<dbReference type="EC" id="3.5.99.2" evidence="5 9"/>
<evidence type="ECO:0000256" key="5">
    <source>
        <dbReference type="ARBA" id="ARBA00012684"/>
    </source>
</evidence>
<dbReference type="UniPathway" id="UPA00060"/>
<dbReference type="InterPro" id="IPR050967">
    <property type="entry name" value="Thiamine_Salvage_TenA"/>
</dbReference>
<comment type="caution">
    <text evidence="11">The sequence shown here is derived from an EMBL/GenBank/DDBJ whole genome shotgun (WGS) entry which is preliminary data.</text>
</comment>
<evidence type="ECO:0000313" key="12">
    <source>
        <dbReference type="Proteomes" id="UP000036756"/>
    </source>
</evidence>
<dbReference type="InterPro" id="IPR004305">
    <property type="entry name" value="Thiaminase-2/PQQC"/>
</dbReference>
<comment type="pathway">
    <text evidence="2 9">Cofactor biosynthesis; thiamine diphosphate biosynthesis.</text>
</comment>
<comment type="catalytic activity">
    <reaction evidence="1 9">
        <text>4-amino-5-aminomethyl-2-methylpyrimidine + H2O = 4-amino-5-hydroxymethyl-2-methylpyrimidine + NH4(+)</text>
        <dbReference type="Rhea" id="RHEA:31799"/>
        <dbReference type="ChEBI" id="CHEBI:15377"/>
        <dbReference type="ChEBI" id="CHEBI:16892"/>
        <dbReference type="ChEBI" id="CHEBI:28938"/>
        <dbReference type="ChEBI" id="CHEBI:63416"/>
        <dbReference type="EC" id="3.5.99.2"/>
    </reaction>
</comment>
<evidence type="ECO:0000256" key="3">
    <source>
        <dbReference type="ARBA" id="ARBA00010264"/>
    </source>
</evidence>
<keyword evidence="7 9" id="KW-0784">Thiamine biosynthesis</keyword>
<comment type="similarity">
    <text evidence="3 9">Belongs to the TenA family.</text>
</comment>
<dbReference type="CDD" id="cd19369">
    <property type="entry name" value="TenA_C-like"/>
    <property type="match status" value="1"/>
</dbReference>
<dbReference type="SUPFAM" id="SSF48613">
    <property type="entry name" value="Heme oxygenase-like"/>
    <property type="match status" value="1"/>
</dbReference>
<comment type="subunit">
    <text evidence="4">Homotetramer.</text>
</comment>
<dbReference type="PANTHER" id="PTHR43198">
    <property type="entry name" value="BIFUNCTIONAL TH2 PROTEIN"/>
    <property type="match status" value="1"/>
</dbReference>
<accession>A0A0J8D843</accession>
<comment type="function">
    <text evidence="9">Catalyzes an amino-pyrimidine hydrolysis reaction at the C5' of the pyrimidine moiety of thiamine compounds, a reaction that is part of a thiamine salvage pathway.</text>
</comment>
<proteinExistence type="inferred from homology"/>
<protein>
    <recommendedName>
        <fullName evidence="6 9">Aminopyrimidine aminohydrolase</fullName>
        <ecNumber evidence="5 9">3.5.99.2</ecNumber>
    </recommendedName>
</protein>
<evidence type="ECO:0000256" key="6">
    <source>
        <dbReference type="ARBA" id="ARBA00013647"/>
    </source>
</evidence>
<dbReference type="GO" id="GO:0050334">
    <property type="term" value="F:thiaminase activity"/>
    <property type="evidence" value="ECO:0007669"/>
    <property type="project" value="UniProtKB-EC"/>
</dbReference>
<dbReference type="GO" id="GO:0005829">
    <property type="term" value="C:cytosol"/>
    <property type="evidence" value="ECO:0007669"/>
    <property type="project" value="TreeGrafter"/>
</dbReference>
<dbReference type="OrthoDB" id="34166at2"/>
<evidence type="ECO:0000256" key="1">
    <source>
        <dbReference type="ARBA" id="ARBA00001881"/>
    </source>
</evidence>
<name>A0A0J8D843_CLOCY</name>
<dbReference type="AlphaFoldDB" id="A0A0J8D843"/>
<sequence length="220" mass="26379">MKFTDYLFEEVNEIWNGYLEHPFVKEIGEGILNREKFKNYLIQDYLYLKEYIKVYAIGITKANGLKEMKFFYEAIEGIIEDEAAVHIKYLKDFGISKEEAERYDIEIPNLSYTSYMQSVALKGNIKEIAMAVMPCTWSYNYIGKKLYEKYKNNLDNNFYKPWIESYESEGYTEFTNKWIDYINEICKDVSGEEKKNLLDIFIKSSIYEMDFWNMAYKKEM</sequence>
<dbReference type="InterPro" id="IPR016084">
    <property type="entry name" value="Haem_Oase-like_multi-hlx"/>
</dbReference>
<dbReference type="EMBL" id="LFVU01000026">
    <property type="protein sequence ID" value="KMT22027.1"/>
    <property type="molecule type" value="Genomic_DNA"/>
</dbReference>
<dbReference type="Proteomes" id="UP000036756">
    <property type="component" value="Unassembled WGS sequence"/>
</dbReference>
<evidence type="ECO:0000256" key="7">
    <source>
        <dbReference type="ARBA" id="ARBA00022977"/>
    </source>
</evidence>
<evidence type="ECO:0000256" key="2">
    <source>
        <dbReference type="ARBA" id="ARBA00004948"/>
    </source>
</evidence>
<organism evidence="11 12">
    <name type="scientific">Clostridium cylindrosporum DSM 605</name>
    <dbReference type="NCBI Taxonomy" id="1121307"/>
    <lineage>
        <taxon>Bacteria</taxon>
        <taxon>Bacillati</taxon>
        <taxon>Bacillota</taxon>
        <taxon>Clostridia</taxon>
        <taxon>Eubacteriales</taxon>
        <taxon>Clostridiaceae</taxon>
        <taxon>Clostridium</taxon>
    </lineage>
</organism>
<dbReference type="PANTHER" id="PTHR43198:SF2">
    <property type="entry name" value="SI:CH1073-67J19.1-RELATED"/>
    <property type="match status" value="1"/>
</dbReference>
<keyword evidence="9" id="KW-0378">Hydrolase</keyword>
<dbReference type="STRING" id="1121307.CLCY_3c02980"/>
<dbReference type="PATRIC" id="fig|1121307.3.peg.1652"/>